<dbReference type="Pfam" id="PF17131">
    <property type="entry name" value="LolA_like"/>
    <property type="match status" value="1"/>
</dbReference>
<proteinExistence type="predicted"/>
<dbReference type="InterPro" id="IPR033399">
    <property type="entry name" value="TP_0789-like"/>
</dbReference>
<dbReference type="AlphaFoldDB" id="A0A3B1A1C6"/>
<sequence>MVIMMRTFGVAACYLFFVLVVCGASVVMAEELSGYDIVKSCGYKNPGTDQRSKLTITLVDKDGNKRKNVYLRLWKDFKGVREIADKMVLITEFPPDARGTGFMRWAFTPDAEKNADQWIYLPVLRKIRRVSIRDPGDSFLGSDLTYADISGRLIDQDEHTLVKVDKRDGKEFYVVESIPRESNPLYSKRISWFSKGGDFDSCVKVGIIYHDSKGDVLKKQSLSWQKIDDAWLWKKVEVKNVQTNHSSIFTVAEAEVNVGLRDNVFSERTLKKGYRR</sequence>
<feature type="domain" description="Uncharacterized protein TP-0789" evidence="1">
    <location>
        <begin position="85"/>
        <end position="272"/>
    </location>
</feature>
<gene>
    <name evidence="2" type="ORF">MNBD_GAMMA16-2171</name>
</gene>
<evidence type="ECO:0000313" key="2">
    <source>
        <dbReference type="EMBL" id="VAW86656.1"/>
    </source>
</evidence>
<organism evidence="2">
    <name type="scientific">hydrothermal vent metagenome</name>
    <dbReference type="NCBI Taxonomy" id="652676"/>
    <lineage>
        <taxon>unclassified sequences</taxon>
        <taxon>metagenomes</taxon>
        <taxon>ecological metagenomes</taxon>
    </lineage>
</organism>
<evidence type="ECO:0000259" key="1">
    <source>
        <dbReference type="Pfam" id="PF17131"/>
    </source>
</evidence>
<dbReference type="Gene3D" id="2.50.20.10">
    <property type="entry name" value="Lipoprotein localisation LolA/LolB/LppX"/>
    <property type="match status" value="1"/>
</dbReference>
<name>A0A3B1A1C6_9ZZZZ</name>
<dbReference type="CDD" id="cd16329">
    <property type="entry name" value="LolA_like"/>
    <property type="match status" value="1"/>
</dbReference>
<dbReference type="EMBL" id="UOFO01000097">
    <property type="protein sequence ID" value="VAW86656.1"/>
    <property type="molecule type" value="Genomic_DNA"/>
</dbReference>
<accession>A0A3B1A1C6</accession>
<reference evidence="2" key="1">
    <citation type="submission" date="2018-06" db="EMBL/GenBank/DDBJ databases">
        <authorList>
            <person name="Zhirakovskaya E."/>
        </authorList>
    </citation>
    <scope>NUCLEOTIDE SEQUENCE</scope>
</reference>
<protein>
    <recommendedName>
        <fullName evidence="1">Uncharacterized protein TP-0789 domain-containing protein</fullName>
    </recommendedName>
</protein>